<proteinExistence type="predicted"/>
<dbReference type="Pfam" id="PF04186">
    <property type="entry name" value="FxsA"/>
    <property type="match status" value="1"/>
</dbReference>
<reference evidence="2" key="1">
    <citation type="submission" date="2010-07" db="EMBL/GenBank/DDBJ databases">
        <authorList>
            <consortium name="CONSOLIDER consortium CSD2007-00005"/>
            <person name="Guazzaroni M.-E."/>
            <person name="Richter M."/>
            <person name="Garcia-Salamanca A."/>
            <person name="Yarza P."/>
            <person name="Ferrer M."/>
        </authorList>
    </citation>
    <scope>NUCLEOTIDE SEQUENCE</scope>
</reference>
<dbReference type="InterPro" id="IPR007313">
    <property type="entry name" value="FxsA"/>
</dbReference>
<organism evidence="2">
    <name type="scientific">sediment metagenome</name>
    <dbReference type="NCBI Taxonomy" id="749907"/>
    <lineage>
        <taxon>unclassified sequences</taxon>
        <taxon>metagenomes</taxon>
        <taxon>ecological metagenomes</taxon>
    </lineage>
</organism>
<dbReference type="AlphaFoldDB" id="D9PIE2"/>
<gene>
    <name evidence="2" type="ORF">LDC_1300</name>
</gene>
<keyword evidence="1" id="KW-0812">Transmembrane</keyword>
<evidence type="ECO:0000256" key="1">
    <source>
        <dbReference type="SAM" id="Phobius"/>
    </source>
</evidence>
<dbReference type="EMBL" id="ADZX01000425">
    <property type="protein sequence ID" value="EFK96673.1"/>
    <property type="molecule type" value="Genomic_DNA"/>
</dbReference>
<sequence length="145" mass="16308">MFPYFFILFTILPVIELAVLLKVGAYIGVSNTLLFIILTGITGAILARLEGFATLYKIQQSLREGRMPTEEMLDGVMILIGGILLLTPGFITDIFGFILLIPLSRSLIKFGLRKKFYHMLNGNESVSNQANPDKDYQDFEDAEFH</sequence>
<reference evidence="2" key="2">
    <citation type="journal article" date="2011" name="Microb. Ecol.">
        <title>Taxonomic and Functional Metagenomic Profiling of the Microbial Community in the Anoxic Sediment of a Sub-saline Shallow Lake (Laguna de Carrizo, Central Spain).</title>
        <authorList>
            <person name="Ferrer M."/>
            <person name="Guazzaroni M.E."/>
            <person name="Richter M."/>
            <person name="Garcia-Salamanca A."/>
            <person name="Yarza P."/>
            <person name="Suarez-Suarez A."/>
            <person name="Solano J."/>
            <person name="Alcaide M."/>
            <person name="van Dillewijn P."/>
            <person name="Molina-Henares M.A."/>
            <person name="Lopez-Cortes N."/>
            <person name="Al-Ramahi Y."/>
            <person name="Guerrero C."/>
            <person name="Acosta A."/>
            <person name="de Eugenio L.I."/>
            <person name="Martinez V."/>
            <person name="Marques S."/>
            <person name="Rojo F."/>
            <person name="Santero E."/>
            <person name="Genilloud O."/>
            <person name="Perez-Perez J."/>
            <person name="Rossello-Mora R."/>
            <person name="Ramos J.L."/>
        </authorList>
    </citation>
    <scope>NUCLEOTIDE SEQUENCE</scope>
</reference>
<keyword evidence="1" id="KW-1133">Transmembrane helix</keyword>
<feature type="transmembrane region" description="Helical" evidence="1">
    <location>
        <begin position="6"/>
        <end position="27"/>
    </location>
</feature>
<dbReference type="NCBIfam" id="NF008528">
    <property type="entry name" value="PRK11463.1-2"/>
    <property type="match status" value="1"/>
</dbReference>
<name>D9PIE2_9ZZZZ</name>
<feature type="transmembrane region" description="Helical" evidence="1">
    <location>
        <begin position="34"/>
        <end position="56"/>
    </location>
</feature>
<keyword evidence="1" id="KW-0472">Membrane</keyword>
<evidence type="ECO:0000313" key="2">
    <source>
        <dbReference type="EMBL" id="EFK96673.1"/>
    </source>
</evidence>
<dbReference type="PANTHER" id="PTHR35335">
    <property type="entry name" value="UPF0716 PROTEIN FXSA"/>
    <property type="match status" value="1"/>
</dbReference>
<accession>D9PIE2</accession>
<comment type="caution">
    <text evidence="2">The sequence shown here is derived from an EMBL/GenBank/DDBJ whole genome shotgun (WGS) entry which is preliminary data.</text>
</comment>
<feature type="transmembrane region" description="Helical" evidence="1">
    <location>
        <begin position="76"/>
        <end position="103"/>
    </location>
</feature>
<dbReference type="GO" id="GO:0016020">
    <property type="term" value="C:membrane"/>
    <property type="evidence" value="ECO:0007669"/>
    <property type="project" value="InterPro"/>
</dbReference>
<protein>
    <submittedName>
        <fullName evidence="2">FxsA cytoplasmic membrane protein</fullName>
    </submittedName>
</protein>
<dbReference type="PANTHER" id="PTHR35335:SF1">
    <property type="entry name" value="UPF0716 PROTEIN FXSA"/>
    <property type="match status" value="1"/>
</dbReference>